<dbReference type="PANTHER" id="PTHR43798:SF31">
    <property type="entry name" value="AB HYDROLASE SUPERFAMILY PROTEIN YCLE"/>
    <property type="match status" value="1"/>
</dbReference>
<dbReference type="GO" id="GO:0016787">
    <property type="term" value="F:hydrolase activity"/>
    <property type="evidence" value="ECO:0007669"/>
    <property type="project" value="UniProtKB-KW"/>
</dbReference>
<dbReference type="Pfam" id="PF00196">
    <property type="entry name" value="GerE"/>
    <property type="match status" value="1"/>
</dbReference>
<dbReference type="RefSeq" id="WP_052632005.1">
    <property type="nucleotide sequence ID" value="NZ_CP011144.1"/>
</dbReference>
<reference evidence="3 4" key="1">
    <citation type="journal article" date="2015" name="Genome Announc.">
        <title>Complete Genome Sequence of Pseudoxanthomonas suwonensis Strain J1, a Cellulose-Degrading Bacterium Isolated from Leaf- and Wood-Enriched Soil.</title>
        <authorList>
            <person name="Hou L."/>
            <person name="Jiang J."/>
            <person name="Xu Z."/>
            <person name="Zhou Y."/>
            <person name="Leung F.C."/>
        </authorList>
    </citation>
    <scope>NUCLEOTIDE SEQUENCE [LARGE SCALE GENOMIC DNA]</scope>
    <source>
        <strain evidence="3 4">J1</strain>
    </source>
</reference>
<proteinExistence type="predicted"/>
<dbReference type="InterPro" id="IPR000792">
    <property type="entry name" value="Tscrpt_reg_LuxR_C"/>
</dbReference>
<dbReference type="GO" id="GO:0006355">
    <property type="term" value="P:regulation of DNA-templated transcription"/>
    <property type="evidence" value="ECO:0007669"/>
    <property type="project" value="InterPro"/>
</dbReference>
<dbReference type="PRINTS" id="PR00038">
    <property type="entry name" value="HTHLUXR"/>
</dbReference>
<protein>
    <recommendedName>
        <fullName evidence="2">HTH luxR-type domain-containing protein</fullName>
    </recommendedName>
</protein>
<organism evidence="3 4">
    <name type="scientific">Pseudoxanthomonas suwonensis</name>
    <dbReference type="NCBI Taxonomy" id="314722"/>
    <lineage>
        <taxon>Bacteria</taxon>
        <taxon>Pseudomonadati</taxon>
        <taxon>Pseudomonadota</taxon>
        <taxon>Gammaproteobacteria</taxon>
        <taxon>Lysobacterales</taxon>
        <taxon>Lysobacteraceae</taxon>
        <taxon>Pseudoxanthomonas</taxon>
    </lineage>
</organism>
<dbReference type="InterPro" id="IPR022742">
    <property type="entry name" value="Hydrolase_4"/>
</dbReference>
<dbReference type="InterPro" id="IPR050266">
    <property type="entry name" value="AB_hydrolase_sf"/>
</dbReference>
<dbReference type="Gene3D" id="3.40.50.1820">
    <property type="entry name" value="alpha/beta hydrolase"/>
    <property type="match status" value="1"/>
</dbReference>
<dbReference type="KEGG" id="psuw:WQ53_09915"/>
<dbReference type="InterPro" id="IPR029058">
    <property type="entry name" value="AB_hydrolase_fold"/>
</dbReference>
<dbReference type="CDD" id="cd06170">
    <property type="entry name" value="LuxR_C_like"/>
    <property type="match status" value="1"/>
</dbReference>
<evidence type="ECO:0000256" key="1">
    <source>
        <dbReference type="ARBA" id="ARBA00022801"/>
    </source>
</evidence>
<dbReference type="PROSITE" id="PS00622">
    <property type="entry name" value="HTH_LUXR_1"/>
    <property type="match status" value="1"/>
</dbReference>
<dbReference type="GO" id="GO:0003677">
    <property type="term" value="F:DNA binding"/>
    <property type="evidence" value="ECO:0007669"/>
    <property type="project" value="InterPro"/>
</dbReference>
<dbReference type="InterPro" id="IPR000073">
    <property type="entry name" value="AB_hydrolase_1"/>
</dbReference>
<dbReference type="EMBL" id="CP011144">
    <property type="protein sequence ID" value="AKC87013.1"/>
    <property type="molecule type" value="Genomic_DNA"/>
</dbReference>
<dbReference type="SUPFAM" id="SSF53474">
    <property type="entry name" value="alpha/beta-Hydrolases"/>
    <property type="match status" value="1"/>
</dbReference>
<dbReference type="PATRIC" id="fig|314722.6.peg.2128"/>
<dbReference type="PRINTS" id="PR00111">
    <property type="entry name" value="ABHYDROLASE"/>
</dbReference>
<dbReference type="GO" id="GO:0016020">
    <property type="term" value="C:membrane"/>
    <property type="evidence" value="ECO:0007669"/>
    <property type="project" value="TreeGrafter"/>
</dbReference>
<evidence type="ECO:0000259" key="2">
    <source>
        <dbReference type="PROSITE" id="PS50043"/>
    </source>
</evidence>
<keyword evidence="1" id="KW-0378">Hydrolase</keyword>
<dbReference type="AlphaFoldDB" id="A0A0E3Z222"/>
<feature type="domain" description="HTH luxR-type" evidence="2">
    <location>
        <begin position="287"/>
        <end position="352"/>
    </location>
</feature>
<evidence type="ECO:0000313" key="4">
    <source>
        <dbReference type="Proteomes" id="UP000033067"/>
    </source>
</evidence>
<dbReference type="SMART" id="SM00421">
    <property type="entry name" value="HTH_LUXR"/>
    <property type="match status" value="1"/>
</dbReference>
<dbReference type="PANTHER" id="PTHR43798">
    <property type="entry name" value="MONOACYLGLYCEROL LIPASE"/>
    <property type="match status" value="1"/>
</dbReference>
<dbReference type="Pfam" id="PF12146">
    <property type="entry name" value="Hydrolase_4"/>
    <property type="match status" value="1"/>
</dbReference>
<dbReference type="InterPro" id="IPR036388">
    <property type="entry name" value="WH-like_DNA-bd_sf"/>
</dbReference>
<name>A0A0E3Z222_9GAMM</name>
<dbReference type="PROSITE" id="PS50043">
    <property type="entry name" value="HTH_LUXR_2"/>
    <property type="match status" value="1"/>
</dbReference>
<dbReference type="InterPro" id="IPR016032">
    <property type="entry name" value="Sig_transdc_resp-reg_C-effctor"/>
</dbReference>
<dbReference type="SUPFAM" id="SSF46894">
    <property type="entry name" value="C-terminal effector domain of the bipartite response regulators"/>
    <property type="match status" value="1"/>
</dbReference>
<accession>A0A0E3Z222</accession>
<keyword evidence="4" id="KW-1185">Reference proteome</keyword>
<dbReference type="Proteomes" id="UP000033067">
    <property type="component" value="Chromosome"/>
</dbReference>
<sequence length="355" mass="39499">MKPPTHLLTASDGVRLAWTVSGQGMPLVKASNWLTHLEYDPDSPVWRHWVRFLSGHYRYLRYDERGCGLSDWDAGELSLPRWLEDLESVVDAAGLPQPFVLLGISQGAATAVAYAARHPQRVSHLILYGGYVLGAKRRGDAESSHLYQLMEQLARFGWDKPNPAFRQLFTSRFIPGGTEEQIAWFNDLCRKSTRAEIGARLIAARAEMDAREFMPRVATPTLVLHATRDEVVPLSEGRRLASGIPGADFVTLDSPNHVLLEHEPAWEQFCQAVREFTGQGIAASAATVATLEGLSRREREILARLGEGASNAQIAAELRISEKTVRNHVSHLYGKIGVRSRAQAIVYAHRHGLLR</sequence>
<evidence type="ECO:0000313" key="3">
    <source>
        <dbReference type="EMBL" id="AKC87013.1"/>
    </source>
</evidence>
<gene>
    <name evidence="3" type="ORF">WQ53_09915</name>
</gene>
<dbReference type="Gene3D" id="1.10.10.10">
    <property type="entry name" value="Winged helix-like DNA-binding domain superfamily/Winged helix DNA-binding domain"/>
    <property type="match status" value="1"/>
</dbReference>